<dbReference type="RefSeq" id="WP_024623987.1">
    <property type="nucleotide sequence ID" value="NZ_AYGX02000155.1"/>
</dbReference>
<evidence type="ECO:0000313" key="6">
    <source>
        <dbReference type="Proteomes" id="UP000050920"/>
    </source>
</evidence>
<comment type="caution">
    <text evidence="5">The sequence shown here is derived from an EMBL/GenBank/DDBJ whole genome shotgun (WGS) entry which is preliminary data.</text>
</comment>
<organism evidence="5 6">
    <name type="scientific">Lactiplantibacillus fabifermentans DSM 21115</name>
    <dbReference type="NCBI Taxonomy" id="1413187"/>
    <lineage>
        <taxon>Bacteria</taxon>
        <taxon>Bacillati</taxon>
        <taxon>Bacillota</taxon>
        <taxon>Bacilli</taxon>
        <taxon>Lactobacillales</taxon>
        <taxon>Lactobacillaceae</taxon>
        <taxon>Lactiplantibacillus</taxon>
    </lineage>
</organism>
<dbReference type="Gene3D" id="2.60.120.10">
    <property type="entry name" value="Jelly Rolls"/>
    <property type="match status" value="1"/>
</dbReference>
<sequence length="290" mass="33067">MKILHETVQTIPRLPFKYFEHDPLTTIDVAPHWHQGLELNYLAAGKNLKFVTDGHTSQYHPGDLWSVDRRVVHSATGDDQADWDEFGIIIDDEFLQKQVPTSINWQLTLNGPIAAAKEPRAYAAIRDHLIAIHDLLDAGTTEISRLAILSHFYGILAALGAHFMLPSENPEVNPNLNLIDTVMNAINERYAEPINGNTLAAQYHVSLTTLNQQFNTNVQMSVNRYLRLIRLMNARRLLLETDRKIDYIATSCGFANSKTFNRNFKAWKGQTPTEYRHAFTKYHRIDTSCL</sequence>
<evidence type="ECO:0000256" key="2">
    <source>
        <dbReference type="ARBA" id="ARBA00023125"/>
    </source>
</evidence>
<dbReference type="SUPFAM" id="SSF51215">
    <property type="entry name" value="Regulatory protein AraC"/>
    <property type="match status" value="1"/>
</dbReference>
<accession>A0A0R2NID1</accession>
<dbReference type="EMBL" id="AYGX02000155">
    <property type="protein sequence ID" value="KRO25068.1"/>
    <property type="molecule type" value="Genomic_DNA"/>
</dbReference>
<dbReference type="AlphaFoldDB" id="A0A0R2NID1"/>
<dbReference type="InterPro" id="IPR037923">
    <property type="entry name" value="HTH-like"/>
</dbReference>
<dbReference type="GO" id="GO:0043565">
    <property type="term" value="F:sequence-specific DNA binding"/>
    <property type="evidence" value="ECO:0007669"/>
    <property type="project" value="InterPro"/>
</dbReference>
<dbReference type="Pfam" id="PF07883">
    <property type="entry name" value="Cupin_2"/>
    <property type="match status" value="1"/>
</dbReference>
<dbReference type="PANTHER" id="PTHR43280:SF2">
    <property type="entry name" value="HTH-TYPE TRANSCRIPTIONAL REGULATOR EXSA"/>
    <property type="match status" value="1"/>
</dbReference>
<keyword evidence="6" id="KW-1185">Reference proteome</keyword>
<dbReference type="GO" id="GO:0003700">
    <property type="term" value="F:DNA-binding transcription factor activity"/>
    <property type="evidence" value="ECO:0007669"/>
    <property type="project" value="InterPro"/>
</dbReference>
<keyword evidence="3" id="KW-0804">Transcription</keyword>
<evidence type="ECO:0000259" key="4">
    <source>
        <dbReference type="PROSITE" id="PS01124"/>
    </source>
</evidence>
<keyword evidence="1" id="KW-0805">Transcription regulation</keyword>
<dbReference type="InterPro" id="IPR014710">
    <property type="entry name" value="RmlC-like_jellyroll"/>
</dbReference>
<dbReference type="PROSITE" id="PS01124">
    <property type="entry name" value="HTH_ARAC_FAMILY_2"/>
    <property type="match status" value="1"/>
</dbReference>
<feature type="domain" description="HTH araC/xylS-type" evidence="4">
    <location>
        <begin position="180"/>
        <end position="278"/>
    </location>
</feature>
<dbReference type="InterPro" id="IPR018060">
    <property type="entry name" value="HTH_AraC"/>
</dbReference>
<dbReference type="PANTHER" id="PTHR43280">
    <property type="entry name" value="ARAC-FAMILY TRANSCRIPTIONAL REGULATOR"/>
    <property type="match status" value="1"/>
</dbReference>
<dbReference type="InterPro" id="IPR009057">
    <property type="entry name" value="Homeodomain-like_sf"/>
</dbReference>
<evidence type="ECO:0000256" key="3">
    <source>
        <dbReference type="ARBA" id="ARBA00023163"/>
    </source>
</evidence>
<dbReference type="Pfam" id="PF12833">
    <property type="entry name" value="HTH_18"/>
    <property type="match status" value="1"/>
</dbReference>
<gene>
    <name evidence="5" type="ORF">DY78_GL001425</name>
</gene>
<name>A0A0R2NID1_9LACO</name>
<evidence type="ECO:0000313" key="5">
    <source>
        <dbReference type="EMBL" id="KRO25068.1"/>
    </source>
</evidence>
<evidence type="ECO:0000256" key="1">
    <source>
        <dbReference type="ARBA" id="ARBA00023015"/>
    </source>
</evidence>
<keyword evidence="2" id="KW-0238">DNA-binding</keyword>
<reference evidence="5 6" key="1">
    <citation type="journal article" date="2015" name="Genome Announc.">
        <title>Expanding the biotechnology potential of lactobacilli through comparative genomics of 213 strains and associated genera.</title>
        <authorList>
            <person name="Sun Z."/>
            <person name="Harris H.M."/>
            <person name="McCann A."/>
            <person name="Guo C."/>
            <person name="Argimon S."/>
            <person name="Zhang W."/>
            <person name="Yang X."/>
            <person name="Jeffery I.B."/>
            <person name="Cooney J.C."/>
            <person name="Kagawa T.F."/>
            <person name="Liu W."/>
            <person name="Song Y."/>
            <person name="Salvetti E."/>
            <person name="Wrobel A."/>
            <person name="Rasinkangas P."/>
            <person name="Parkhill J."/>
            <person name="Rea M.C."/>
            <person name="O'Sullivan O."/>
            <person name="Ritari J."/>
            <person name="Douillard F.P."/>
            <person name="Paul Ross R."/>
            <person name="Yang R."/>
            <person name="Briner A.E."/>
            <person name="Felis G.E."/>
            <person name="de Vos W.M."/>
            <person name="Barrangou R."/>
            <person name="Klaenhammer T.R."/>
            <person name="Caufield P.W."/>
            <person name="Cui Y."/>
            <person name="Zhang H."/>
            <person name="O'Toole P.W."/>
        </authorList>
    </citation>
    <scope>NUCLEOTIDE SEQUENCE [LARGE SCALE GENOMIC DNA]</scope>
    <source>
        <strain evidence="5 6">DSM 21115</strain>
    </source>
</reference>
<dbReference type="InterPro" id="IPR013096">
    <property type="entry name" value="Cupin_2"/>
</dbReference>
<dbReference type="Gene3D" id="1.10.10.60">
    <property type="entry name" value="Homeodomain-like"/>
    <property type="match status" value="1"/>
</dbReference>
<dbReference type="SUPFAM" id="SSF46689">
    <property type="entry name" value="Homeodomain-like"/>
    <property type="match status" value="1"/>
</dbReference>
<dbReference type="SMART" id="SM00342">
    <property type="entry name" value="HTH_ARAC"/>
    <property type="match status" value="1"/>
</dbReference>
<dbReference type="Proteomes" id="UP000050920">
    <property type="component" value="Unassembled WGS sequence"/>
</dbReference>
<dbReference type="InterPro" id="IPR018062">
    <property type="entry name" value="HTH_AraC-typ_CS"/>
</dbReference>
<protein>
    <submittedName>
        <fullName evidence="5">Transcription regulator</fullName>
    </submittedName>
</protein>
<proteinExistence type="predicted"/>
<dbReference type="PROSITE" id="PS00041">
    <property type="entry name" value="HTH_ARAC_FAMILY_1"/>
    <property type="match status" value="1"/>
</dbReference>